<dbReference type="EMBL" id="CAIIXF020000005">
    <property type="protein sequence ID" value="CAH1784438.1"/>
    <property type="molecule type" value="Genomic_DNA"/>
</dbReference>
<dbReference type="AlphaFoldDB" id="A0A8J1T6D6"/>
<dbReference type="Proteomes" id="UP000749559">
    <property type="component" value="Unassembled WGS sequence"/>
</dbReference>
<evidence type="ECO:0000256" key="3">
    <source>
        <dbReference type="ARBA" id="ARBA00022723"/>
    </source>
</evidence>
<dbReference type="GO" id="GO:0012505">
    <property type="term" value="C:endomembrane system"/>
    <property type="evidence" value="ECO:0007669"/>
    <property type="project" value="TreeGrafter"/>
</dbReference>
<dbReference type="SMART" id="SM00184">
    <property type="entry name" value="RING"/>
    <property type="match status" value="1"/>
</dbReference>
<comment type="caution">
    <text evidence="10">The sequence shown here is derived from an EMBL/GenBank/DDBJ whole genome shotgun (WGS) entry which is preliminary data.</text>
</comment>
<dbReference type="GO" id="GO:0043161">
    <property type="term" value="P:proteasome-mediated ubiquitin-dependent protein catabolic process"/>
    <property type="evidence" value="ECO:0007669"/>
    <property type="project" value="TreeGrafter"/>
</dbReference>
<sequence>MTSGFENFANLKNIEMPLKLPRERLLSAVNVILRVPALFIAEIWYRTDLKTAVKLGSKKGESVLDMEKTNGKIIILSVYYFAILFAALLMILPLKRLVNLYMYIVSSLLICGGSFLSMHYVAIEKENQNKDVSVFEDKENIEMIGFNLIVQGAICATVTYLLELKHWSRFTLLAYTLPVMARIASIPAEDLHRVHNFSTFVICVALFFFVLNNLGRAIDIMRLTLYYAYLQTQVFGWISFTLLTCAKVLLPAQFLTFWLVMILVQLYLFVITNQNSMADEGWLIILLASTGECCATPISLIGTCFAVSYTAFIVLALTKLFLQGYNAFMMDNVMHQGWTEGFTMFLLAIQTDLITLKSAQRAFLMSIILFIVLSSLIQSMYEVADPILLSLSASHNKSIIKHGKVVLLCTFLWMFPLYMSISICKYFDIDFWLLVILSSCVLTSVQVLGSLLVYGLFMYDSLRHEPWERLDDLVFYAKATTRMFEFLVAVIVVFYGVRETLFGSWSWVNVSILIIHFYFNVWSRMQQGWRSYLLRRKAAAKIASLPDASEVQLKTHNDVCAICFQDMRIAKLTKCHHFFHGLCLKKWLYVQENCPMCHQKIDFGGESEDTNNANGAGDAVNIVQENVENEDNLQANVENENIVQLQEDVENENGAQTNVENENTVQENVEN</sequence>
<comment type="subcellular location">
    <subcellularLocation>
        <location evidence="1">Membrane</location>
        <topology evidence="1">Multi-pass membrane protein</topology>
    </subcellularLocation>
</comment>
<keyword evidence="7 9" id="KW-0472">Membrane</keyword>
<keyword evidence="3" id="KW-0479">Metal-binding</keyword>
<evidence type="ECO:0000256" key="8">
    <source>
        <dbReference type="SAM" id="MobiDB-lite"/>
    </source>
</evidence>
<protein>
    <submittedName>
        <fullName evidence="10">Uncharacterized protein</fullName>
    </submittedName>
</protein>
<dbReference type="InterPro" id="IPR025754">
    <property type="entry name" value="TRC8_N_dom"/>
</dbReference>
<dbReference type="GO" id="GO:0061630">
    <property type="term" value="F:ubiquitin protein ligase activity"/>
    <property type="evidence" value="ECO:0007669"/>
    <property type="project" value="TreeGrafter"/>
</dbReference>
<name>A0A8J1T6D6_OWEFU</name>
<keyword evidence="5" id="KW-0862">Zinc</keyword>
<dbReference type="InterPro" id="IPR050731">
    <property type="entry name" value="HRD1_E3_ubiq-ligases"/>
</dbReference>
<feature type="transmembrane region" description="Helical" evidence="9">
    <location>
        <begin position="475"/>
        <end position="496"/>
    </location>
</feature>
<evidence type="ECO:0000256" key="7">
    <source>
        <dbReference type="ARBA" id="ARBA00023136"/>
    </source>
</evidence>
<keyword evidence="4" id="KW-0863">Zinc-finger</keyword>
<feature type="compositionally biased region" description="Low complexity" evidence="8">
    <location>
        <begin position="656"/>
        <end position="671"/>
    </location>
</feature>
<organism evidence="10 11">
    <name type="scientific">Owenia fusiformis</name>
    <name type="common">Polychaete worm</name>
    <dbReference type="NCBI Taxonomy" id="6347"/>
    <lineage>
        <taxon>Eukaryota</taxon>
        <taxon>Metazoa</taxon>
        <taxon>Spiralia</taxon>
        <taxon>Lophotrochozoa</taxon>
        <taxon>Annelida</taxon>
        <taxon>Polychaeta</taxon>
        <taxon>Sedentaria</taxon>
        <taxon>Canalipalpata</taxon>
        <taxon>Sabellida</taxon>
        <taxon>Oweniida</taxon>
        <taxon>Oweniidae</taxon>
        <taxon>Owenia</taxon>
    </lineage>
</organism>
<dbReference type="PANTHER" id="PTHR22763">
    <property type="entry name" value="RING ZINC FINGER PROTEIN"/>
    <property type="match status" value="1"/>
</dbReference>
<accession>A0A8J1T6D6</accession>
<feature type="transmembrane region" description="Helical" evidence="9">
    <location>
        <begin position="194"/>
        <end position="211"/>
    </location>
</feature>
<evidence type="ECO:0000313" key="10">
    <source>
        <dbReference type="EMBL" id="CAH1784438.1"/>
    </source>
</evidence>
<dbReference type="GO" id="GO:0016020">
    <property type="term" value="C:membrane"/>
    <property type="evidence" value="ECO:0007669"/>
    <property type="project" value="UniProtKB-SubCell"/>
</dbReference>
<dbReference type="InterPro" id="IPR001841">
    <property type="entry name" value="Znf_RING"/>
</dbReference>
<evidence type="ECO:0000256" key="9">
    <source>
        <dbReference type="SAM" id="Phobius"/>
    </source>
</evidence>
<keyword evidence="11" id="KW-1185">Reference proteome</keyword>
<dbReference type="OrthoDB" id="4752984at2759"/>
<dbReference type="PANTHER" id="PTHR22763:SF191">
    <property type="entry name" value="RING FINGER PROTEIN 145 HOMOLOG"/>
    <property type="match status" value="1"/>
</dbReference>
<dbReference type="Gene3D" id="3.30.40.10">
    <property type="entry name" value="Zinc/RING finger domain, C3HC4 (zinc finger)"/>
    <property type="match status" value="1"/>
</dbReference>
<dbReference type="Pfam" id="PF13705">
    <property type="entry name" value="TRC8_N"/>
    <property type="match status" value="1"/>
</dbReference>
<dbReference type="InterPro" id="IPR013083">
    <property type="entry name" value="Znf_RING/FYVE/PHD"/>
</dbReference>
<evidence type="ECO:0000256" key="6">
    <source>
        <dbReference type="ARBA" id="ARBA00022989"/>
    </source>
</evidence>
<feature type="transmembrane region" description="Helical" evidence="9">
    <location>
        <begin position="502"/>
        <end position="521"/>
    </location>
</feature>
<keyword evidence="6 9" id="KW-1133">Transmembrane helix</keyword>
<dbReference type="GO" id="GO:0008270">
    <property type="term" value="F:zinc ion binding"/>
    <property type="evidence" value="ECO:0007669"/>
    <property type="project" value="UniProtKB-KW"/>
</dbReference>
<feature type="region of interest" description="Disordered" evidence="8">
    <location>
        <begin position="651"/>
        <end position="671"/>
    </location>
</feature>
<feature type="transmembrane region" description="Helical" evidence="9">
    <location>
        <begin position="306"/>
        <end position="325"/>
    </location>
</feature>
<keyword evidence="2 9" id="KW-0812">Transmembrane</keyword>
<feature type="transmembrane region" description="Helical" evidence="9">
    <location>
        <begin position="429"/>
        <end position="454"/>
    </location>
</feature>
<reference evidence="10" key="1">
    <citation type="submission" date="2022-03" db="EMBL/GenBank/DDBJ databases">
        <authorList>
            <person name="Martin C."/>
        </authorList>
    </citation>
    <scope>NUCLEOTIDE SEQUENCE</scope>
</reference>
<dbReference type="Pfam" id="PF13639">
    <property type="entry name" value="zf-RING_2"/>
    <property type="match status" value="1"/>
</dbReference>
<dbReference type="PROSITE" id="PS50089">
    <property type="entry name" value="ZF_RING_2"/>
    <property type="match status" value="1"/>
</dbReference>
<feature type="transmembrane region" description="Helical" evidence="9">
    <location>
        <begin position="405"/>
        <end position="423"/>
    </location>
</feature>
<gene>
    <name evidence="10" type="ORF">OFUS_LOCUS10632</name>
</gene>
<feature type="transmembrane region" description="Helical" evidence="9">
    <location>
        <begin position="249"/>
        <end position="270"/>
    </location>
</feature>
<feature type="transmembrane region" description="Helical" evidence="9">
    <location>
        <begin position="337"/>
        <end position="356"/>
    </location>
</feature>
<evidence type="ECO:0000256" key="2">
    <source>
        <dbReference type="ARBA" id="ARBA00022692"/>
    </source>
</evidence>
<evidence type="ECO:0000313" key="11">
    <source>
        <dbReference type="Proteomes" id="UP000749559"/>
    </source>
</evidence>
<dbReference type="SUPFAM" id="SSF57850">
    <property type="entry name" value="RING/U-box"/>
    <property type="match status" value="1"/>
</dbReference>
<feature type="transmembrane region" description="Helical" evidence="9">
    <location>
        <begin position="100"/>
        <end position="123"/>
    </location>
</feature>
<feature type="transmembrane region" description="Helical" evidence="9">
    <location>
        <begin position="223"/>
        <end position="243"/>
    </location>
</feature>
<feature type="transmembrane region" description="Helical" evidence="9">
    <location>
        <begin position="73"/>
        <end position="93"/>
    </location>
</feature>
<evidence type="ECO:0000256" key="5">
    <source>
        <dbReference type="ARBA" id="ARBA00022833"/>
    </source>
</evidence>
<evidence type="ECO:0000256" key="1">
    <source>
        <dbReference type="ARBA" id="ARBA00004141"/>
    </source>
</evidence>
<dbReference type="GO" id="GO:0036503">
    <property type="term" value="P:ERAD pathway"/>
    <property type="evidence" value="ECO:0007669"/>
    <property type="project" value="TreeGrafter"/>
</dbReference>
<evidence type="ECO:0000256" key="4">
    <source>
        <dbReference type="ARBA" id="ARBA00022771"/>
    </source>
</evidence>
<dbReference type="CDD" id="cd16476">
    <property type="entry name" value="RING-H2_RNF139-like"/>
    <property type="match status" value="1"/>
</dbReference>
<feature type="transmembrane region" description="Helical" evidence="9">
    <location>
        <begin position="362"/>
        <end position="384"/>
    </location>
</feature>
<feature type="transmembrane region" description="Helical" evidence="9">
    <location>
        <begin position="143"/>
        <end position="163"/>
    </location>
</feature>
<proteinExistence type="predicted"/>